<proteinExistence type="predicted"/>
<dbReference type="AlphaFoldDB" id="A0A9X0MMF0"/>
<dbReference type="RefSeq" id="WP_061662661.1">
    <property type="nucleotide sequence ID" value="NZ_LOMO01000001.1"/>
</dbReference>
<evidence type="ECO:0000313" key="2">
    <source>
        <dbReference type="Proteomes" id="UP000075476"/>
    </source>
</evidence>
<reference evidence="1 2" key="1">
    <citation type="submission" date="2015-12" db="EMBL/GenBank/DDBJ databases">
        <title>Bacillus cereus Group isolate.</title>
        <authorList>
            <person name="Kovac J."/>
        </authorList>
    </citation>
    <scope>NUCLEOTIDE SEQUENCE [LARGE SCALE GENOMIC DNA]</scope>
    <source>
        <strain evidence="1 2">FSL K6-0073</strain>
    </source>
</reference>
<dbReference type="Proteomes" id="UP000075476">
    <property type="component" value="Unassembled WGS sequence"/>
</dbReference>
<accession>A0A9X0MMF0</accession>
<sequence length="76" mass="9018">MISSKRKEVIDSVWLVYGHYSGNFLEELPVLESPWISVKKDLRLQKSTSDKIDVDKIKEYFKQELAEIRNMEDKNE</sequence>
<dbReference type="EMBL" id="LOMO01000001">
    <property type="protein sequence ID" value="KXY51326.1"/>
    <property type="molecule type" value="Genomic_DNA"/>
</dbReference>
<name>A0A9X0MMF0_BACCE</name>
<organism evidence="1 2">
    <name type="scientific">Bacillus cereus</name>
    <dbReference type="NCBI Taxonomy" id="1396"/>
    <lineage>
        <taxon>Bacteria</taxon>
        <taxon>Bacillati</taxon>
        <taxon>Bacillota</taxon>
        <taxon>Bacilli</taxon>
        <taxon>Bacillales</taxon>
        <taxon>Bacillaceae</taxon>
        <taxon>Bacillus</taxon>
        <taxon>Bacillus cereus group</taxon>
    </lineage>
</organism>
<protein>
    <submittedName>
        <fullName evidence="1">Uncharacterized protein</fullName>
    </submittedName>
</protein>
<comment type="caution">
    <text evidence="1">The sequence shown here is derived from an EMBL/GenBank/DDBJ whole genome shotgun (WGS) entry which is preliminary data.</text>
</comment>
<evidence type="ECO:0000313" key="1">
    <source>
        <dbReference type="EMBL" id="KXY51326.1"/>
    </source>
</evidence>
<gene>
    <name evidence="1" type="ORF">AT268_33130</name>
</gene>